<dbReference type="NCBIfam" id="NF008977">
    <property type="entry name" value="PRK12324.1-2"/>
    <property type="match status" value="1"/>
</dbReference>
<dbReference type="Proteomes" id="UP000019322">
    <property type="component" value="Chromosome"/>
</dbReference>
<proteinExistence type="predicted"/>
<dbReference type="InterPro" id="IPR044878">
    <property type="entry name" value="UbiA_sf"/>
</dbReference>
<evidence type="ECO:0000313" key="8">
    <source>
        <dbReference type="Proteomes" id="UP000019322"/>
    </source>
</evidence>
<keyword evidence="7" id="KW-0328">Glycosyltransferase</keyword>
<feature type="transmembrane region" description="Helical" evidence="6">
    <location>
        <begin position="193"/>
        <end position="217"/>
    </location>
</feature>
<evidence type="ECO:0000313" key="7">
    <source>
        <dbReference type="EMBL" id="AHJ13784.1"/>
    </source>
</evidence>
<evidence type="ECO:0000256" key="5">
    <source>
        <dbReference type="ARBA" id="ARBA00023136"/>
    </source>
</evidence>
<gene>
    <name evidence="7" type="ORF">SMUL_2540</name>
</gene>
<keyword evidence="2" id="KW-1003">Cell membrane</keyword>
<accession>A0AA86ANT2</accession>
<keyword evidence="7" id="KW-0808">Transferase</keyword>
<keyword evidence="5 6" id="KW-0472">Membrane</keyword>
<name>A0AA86ANT2_SULMK</name>
<dbReference type="GO" id="GO:0016765">
    <property type="term" value="F:transferase activity, transferring alkyl or aryl (other than methyl) groups"/>
    <property type="evidence" value="ECO:0007669"/>
    <property type="project" value="InterPro"/>
</dbReference>
<feature type="transmembrane region" description="Helical" evidence="6">
    <location>
        <begin position="12"/>
        <end position="31"/>
    </location>
</feature>
<feature type="transmembrane region" description="Helical" evidence="6">
    <location>
        <begin position="129"/>
        <end position="150"/>
    </location>
</feature>
<feature type="transmembrane region" description="Helical" evidence="6">
    <location>
        <begin position="268"/>
        <end position="287"/>
    </location>
</feature>
<evidence type="ECO:0000256" key="6">
    <source>
        <dbReference type="SAM" id="Phobius"/>
    </source>
</evidence>
<sequence length="288" mass="32486">MTNILSLMRLHQWIKNIFLFAPLFFTFNFQSESFLDVTLGFTIFCLAASSIYILNDYKDILEDQVHPTKKNRPLASGAVSKHSAISLMVVLSFIAVYGGFVLSPSFLAIVILYMLLNIAYTFKLKHISILDISIISIGFVLRVYAGATLINNTPSMWIVLVTFVLALFLALAKRRDDCLLSLEGKKTRKNIDGYNLEMVNAAMTLMAGVTVVSYIMYTVSPEVITRLGTHNLYLTSFFVVIGILRYMQLTFVEHNSGSPTKLVLKDRFLQLVLVGWLSSFYLIAKIFN</sequence>
<reference evidence="7 8" key="1">
    <citation type="journal article" date="2014" name="Environ. Microbiol.">
        <title>Insights into organohalide respiration and the versatile catabolism of Sulfurospirillum multivorans gained from comparative genomics and physiological studies.</title>
        <authorList>
            <person name="Goris T."/>
            <person name="Schubert T."/>
            <person name="Gadkari J."/>
            <person name="Wubet T."/>
            <person name="Tarkka M."/>
            <person name="Buscot F."/>
            <person name="Adrian L."/>
            <person name="Diekert G."/>
        </authorList>
    </citation>
    <scope>NUCLEOTIDE SEQUENCE [LARGE SCALE GENOMIC DNA]</scope>
    <source>
        <strain evidence="8">DM 12446 / JCM 15788 / NBRC 109480</strain>
    </source>
</reference>
<dbReference type="GO" id="GO:0016757">
    <property type="term" value="F:glycosyltransferase activity"/>
    <property type="evidence" value="ECO:0007669"/>
    <property type="project" value="UniProtKB-KW"/>
</dbReference>
<dbReference type="KEGG" id="smul:SMUL_2540"/>
<dbReference type="Pfam" id="PF01040">
    <property type="entry name" value="UbiA"/>
    <property type="match status" value="1"/>
</dbReference>
<feature type="transmembrane region" description="Helical" evidence="6">
    <location>
        <begin position="229"/>
        <end position="247"/>
    </location>
</feature>
<organism evidence="7 8">
    <name type="scientific">Sulfurospirillum multivorans (strain DM 12446 / JCM 15788 / NBRC 109480)</name>
    <dbReference type="NCBI Taxonomy" id="1150621"/>
    <lineage>
        <taxon>Bacteria</taxon>
        <taxon>Pseudomonadati</taxon>
        <taxon>Campylobacterota</taxon>
        <taxon>Epsilonproteobacteria</taxon>
        <taxon>Campylobacterales</taxon>
        <taxon>Sulfurospirillaceae</taxon>
        <taxon>Sulfurospirillum</taxon>
    </lineage>
</organism>
<feature type="transmembrane region" description="Helical" evidence="6">
    <location>
        <begin position="156"/>
        <end position="172"/>
    </location>
</feature>
<evidence type="ECO:0000256" key="2">
    <source>
        <dbReference type="ARBA" id="ARBA00022475"/>
    </source>
</evidence>
<dbReference type="RefSeq" id="WP_038533415.1">
    <property type="nucleotide sequence ID" value="NZ_CP007201.1"/>
</dbReference>
<evidence type="ECO:0000256" key="3">
    <source>
        <dbReference type="ARBA" id="ARBA00022692"/>
    </source>
</evidence>
<dbReference type="CDD" id="cd13963">
    <property type="entry name" value="PT_UbiA_2"/>
    <property type="match status" value="1"/>
</dbReference>
<dbReference type="EC" id="2.4.2.45" evidence="7"/>
<evidence type="ECO:0000256" key="1">
    <source>
        <dbReference type="ARBA" id="ARBA00004141"/>
    </source>
</evidence>
<dbReference type="EMBL" id="CP007201">
    <property type="protein sequence ID" value="AHJ13784.1"/>
    <property type="molecule type" value="Genomic_DNA"/>
</dbReference>
<protein>
    <submittedName>
        <fullName evidence="7">Decaprenyl-phosphate phosphoribosyltransferase</fullName>
        <ecNumber evidence="7">2.4.2.45</ecNumber>
    </submittedName>
</protein>
<evidence type="ECO:0000256" key="4">
    <source>
        <dbReference type="ARBA" id="ARBA00022989"/>
    </source>
</evidence>
<dbReference type="AlphaFoldDB" id="A0AA86ANT2"/>
<keyword evidence="4 6" id="KW-1133">Transmembrane helix</keyword>
<dbReference type="Gene3D" id="1.10.357.140">
    <property type="entry name" value="UbiA prenyltransferase"/>
    <property type="match status" value="1"/>
</dbReference>
<feature type="transmembrane region" description="Helical" evidence="6">
    <location>
        <begin position="37"/>
        <end position="57"/>
    </location>
</feature>
<comment type="subcellular location">
    <subcellularLocation>
        <location evidence="1">Membrane</location>
        <topology evidence="1">Multi-pass membrane protein</topology>
    </subcellularLocation>
</comment>
<keyword evidence="3 6" id="KW-0812">Transmembrane</keyword>
<dbReference type="GO" id="GO:0016020">
    <property type="term" value="C:membrane"/>
    <property type="evidence" value="ECO:0007669"/>
    <property type="project" value="UniProtKB-SubCell"/>
</dbReference>
<dbReference type="InterPro" id="IPR000537">
    <property type="entry name" value="UbiA_prenyltransferase"/>
</dbReference>